<dbReference type="OrthoDB" id="2124108at2759"/>
<evidence type="ECO:0000313" key="1">
    <source>
        <dbReference type="EMBL" id="GES99987.1"/>
    </source>
</evidence>
<protein>
    <recommendedName>
        <fullName evidence="3">TPR-like protein</fullName>
    </recommendedName>
</protein>
<dbReference type="SUPFAM" id="SSF48452">
    <property type="entry name" value="TPR-like"/>
    <property type="match status" value="1"/>
</dbReference>
<dbReference type="AlphaFoldDB" id="A0A8H3M3D4"/>
<evidence type="ECO:0008006" key="3">
    <source>
        <dbReference type="Google" id="ProtNLM"/>
    </source>
</evidence>
<dbReference type="InterPro" id="IPR011990">
    <property type="entry name" value="TPR-like_helical_dom_sf"/>
</dbReference>
<dbReference type="Proteomes" id="UP000615446">
    <property type="component" value="Unassembled WGS sequence"/>
</dbReference>
<comment type="caution">
    <text evidence="1">The sequence shown here is derived from an EMBL/GenBank/DDBJ whole genome shotgun (WGS) entry which is preliminary data.</text>
</comment>
<reference evidence="1" key="1">
    <citation type="submission" date="2019-10" db="EMBL/GenBank/DDBJ databases">
        <title>Conservation and host-specific expression of non-tandemly repeated heterogenous ribosome RNA gene in arbuscular mycorrhizal fungi.</title>
        <authorList>
            <person name="Maeda T."/>
            <person name="Kobayashi Y."/>
            <person name="Nakagawa T."/>
            <person name="Ezawa T."/>
            <person name="Yamaguchi K."/>
            <person name="Bino T."/>
            <person name="Nishimoto Y."/>
            <person name="Shigenobu S."/>
            <person name="Kawaguchi M."/>
        </authorList>
    </citation>
    <scope>NUCLEOTIDE SEQUENCE</scope>
    <source>
        <strain evidence="1">HR1</strain>
    </source>
</reference>
<dbReference type="Gene3D" id="1.25.40.10">
    <property type="entry name" value="Tetratricopeptide repeat domain"/>
    <property type="match status" value="1"/>
</dbReference>
<gene>
    <name evidence="1" type="ORF">RCL2_002646300</name>
</gene>
<evidence type="ECO:0000313" key="2">
    <source>
        <dbReference type="Proteomes" id="UP000615446"/>
    </source>
</evidence>
<dbReference type="EMBL" id="BLAL01000285">
    <property type="protein sequence ID" value="GES99987.1"/>
    <property type="molecule type" value="Genomic_DNA"/>
</dbReference>
<sequence>MVDTNDEPNLFLLPTMNDELFLNFFNFDINFEDQDKKKRKESNHETLQNNFGYIPKHDYNGWFHTPISVPMLLRSKEGPTQLKQSIEHLYFHRKFKESLRLSLEFIEFIEKCNGYSDEKEIKPYNPNKLNNTREMLEIASRSALQLGDYKLAVNCVNELISNEPGHMRLRGIVYAKGGHYTDSIRWYIKYLQVRNNDYKVWKEMGYTFLYYYCHSAQLEFDFTADIVKTIQEILHNTHTTQLALICINRAYRLMLKIPWATSISYINSRFAREKQEIEDLLNCLEKGGVNVQEIMSLFDSIKENKITGNIIAKNNLEGFDLETIRWILVESKISVNEMYLMDQERLAKDL</sequence>
<name>A0A8H3M3D4_9GLOM</name>
<organism evidence="1 2">
    <name type="scientific">Rhizophagus clarus</name>
    <dbReference type="NCBI Taxonomy" id="94130"/>
    <lineage>
        <taxon>Eukaryota</taxon>
        <taxon>Fungi</taxon>
        <taxon>Fungi incertae sedis</taxon>
        <taxon>Mucoromycota</taxon>
        <taxon>Glomeromycotina</taxon>
        <taxon>Glomeromycetes</taxon>
        <taxon>Glomerales</taxon>
        <taxon>Glomeraceae</taxon>
        <taxon>Rhizophagus</taxon>
    </lineage>
</organism>
<proteinExistence type="predicted"/>
<accession>A0A8H3M3D4</accession>